<accession>R9PJ87</accession>
<dbReference type="EMBL" id="BARX01000008">
    <property type="protein sequence ID" value="GAD01439.1"/>
    <property type="molecule type" value="Genomic_DNA"/>
</dbReference>
<evidence type="ECO:0000256" key="2">
    <source>
        <dbReference type="ARBA" id="ARBA00022801"/>
    </source>
</evidence>
<name>R9PJ87_AGAAL</name>
<dbReference type="SUPFAM" id="SSF47807">
    <property type="entry name" value="5' to 3' exonuclease, C-terminal subdomain"/>
    <property type="match status" value="1"/>
</dbReference>
<dbReference type="InterPro" id="IPR038969">
    <property type="entry name" value="FEN"/>
</dbReference>
<dbReference type="InterPro" id="IPR020045">
    <property type="entry name" value="DNA_polI_H3TH"/>
</dbReference>
<proteinExistence type="predicted"/>
<evidence type="ECO:0000313" key="5">
    <source>
        <dbReference type="EMBL" id="GAD01439.1"/>
    </source>
</evidence>
<dbReference type="Gene3D" id="3.40.50.1010">
    <property type="entry name" value="5'-nuclease"/>
    <property type="match status" value="1"/>
</dbReference>
<comment type="caution">
    <text evidence="5">The sequence shown here is derived from an EMBL/GenBank/DDBJ whole genome shotgun (WGS) entry which is preliminary data.</text>
</comment>
<dbReference type="InterPro" id="IPR002421">
    <property type="entry name" value="5-3_exonuclease"/>
</dbReference>
<dbReference type="InterPro" id="IPR020046">
    <property type="entry name" value="5-3_exonucl_a-hlix_arch_N"/>
</dbReference>
<dbReference type="RefSeq" id="WP_016401207.1">
    <property type="nucleotide sequence ID" value="NZ_BARX01000008.1"/>
</dbReference>
<reference evidence="5" key="1">
    <citation type="journal article" date="2013" name="Genome Announc.">
        <title>Draft Genome Sequence of Agarivorans albus Strain MKT 106T, an Agarolytic Marine Bacterium.</title>
        <authorList>
            <person name="Yasuike M."/>
            <person name="Nakamura Y."/>
            <person name="Kai W."/>
            <person name="Fujiwara A."/>
            <person name="Fukui Y."/>
            <person name="Satomi M."/>
            <person name="Sano M."/>
        </authorList>
    </citation>
    <scope>NUCLEOTIDE SEQUENCE [LARGE SCALE GENOMIC DNA]</scope>
</reference>
<dbReference type="CDD" id="cd09898">
    <property type="entry name" value="H3TH_53EXO"/>
    <property type="match status" value="1"/>
</dbReference>
<dbReference type="SMART" id="SM00279">
    <property type="entry name" value="HhH2"/>
    <property type="match status" value="1"/>
</dbReference>
<dbReference type="GO" id="GO:0003677">
    <property type="term" value="F:DNA binding"/>
    <property type="evidence" value="ECO:0007669"/>
    <property type="project" value="UniProtKB-KW"/>
</dbReference>
<dbReference type="SUPFAM" id="SSF88723">
    <property type="entry name" value="PIN domain-like"/>
    <property type="match status" value="1"/>
</dbReference>
<dbReference type="PANTHER" id="PTHR42646">
    <property type="entry name" value="FLAP ENDONUCLEASE XNI"/>
    <property type="match status" value="1"/>
</dbReference>
<evidence type="ECO:0000313" key="6">
    <source>
        <dbReference type="Proteomes" id="UP000014461"/>
    </source>
</evidence>
<dbReference type="Proteomes" id="UP000014461">
    <property type="component" value="Unassembled WGS sequence"/>
</dbReference>
<keyword evidence="6" id="KW-1185">Reference proteome</keyword>
<dbReference type="EC" id="3.1.11.-" evidence="5"/>
<dbReference type="GO" id="GO:0008409">
    <property type="term" value="F:5'-3' exonuclease activity"/>
    <property type="evidence" value="ECO:0007669"/>
    <property type="project" value="InterPro"/>
</dbReference>
<evidence type="ECO:0000259" key="4">
    <source>
        <dbReference type="SMART" id="SM00475"/>
    </source>
</evidence>
<evidence type="ECO:0000256" key="3">
    <source>
        <dbReference type="ARBA" id="ARBA00023125"/>
    </source>
</evidence>
<dbReference type="AlphaFoldDB" id="R9PJ87"/>
<evidence type="ECO:0000256" key="1">
    <source>
        <dbReference type="ARBA" id="ARBA00022722"/>
    </source>
</evidence>
<dbReference type="InterPro" id="IPR008918">
    <property type="entry name" value="HhH2"/>
</dbReference>
<keyword evidence="2 5" id="KW-0378">Hydrolase</keyword>
<dbReference type="OrthoDB" id="8070997at2"/>
<dbReference type="STRING" id="1331007.AALB_1519"/>
<dbReference type="Pfam" id="PF01367">
    <property type="entry name" value="5_3_exonuc"/>
    <property type="match status" value="1"/>
</dbReference>
<dbReference type="CDD" id="cd09859">
    <property type="entry name" value="PIN_53EXO"/>
    <property type="match status" value="1"/>
</dbReference>
<dbReference type="Pfam" id="PF02739">
    <property type="entry name" value="5_3_exonuc_N"/>
    <property type="match status" value="1"/>
</dbReference>
<dbReference type="GO" id="GO:0033567">
    <property type="term" value="P:DNA replication, Okazaki fragment processing"/>
    <property type="evidence" value="ECO:0007669"/>
    <property type="project" value="InterPro"/>
</dbReference>
<dbReference type="SMART" id="SM00475">
    <property type="entry name" value="53EXOc"/>
    <property type="match status" value="1"/>
</dbReference>
<gene>
    <name evidence="5" type="ORF">AALB_1519</name>
</gene>
<dbReference type="PANTHER" id="PTHR42646:SF2">
    <property type="entry name" value="5'-3' EXONUCLEASE FAMILY PROTEIN"/>
    <property type="match status" value="1"/>
</dbReference>
<feature type="domain" description="5'-3' exonuclease" evidence="4">
    <location>
        <begin position="2"/>
        <end position="255"/>
    </location>
</feature>
<dbReference type="NCBIfam" id="NF007017">
    <property type="entry name" value="PRK09482.1"/>
    <property type="match status" value="1"/>
</dbReference>
<dbReference type="GO" id="GO:0017108">
    <property type="term" value="F:5'-flap endonuclease activity"/>
    <property type="evidence" value="ECO:0007669"/>
    <property type="project" value="InterPro"/>
</dbReference>
<keyword evidence="3" id="KW-0238">DNA-binding</keyword>
<sequence>MAKQLVIIDALNLIRRIYAVQQQRTPNGALDNATTMALGSACKRIIASLKPSHIIAVFDGERCAWREQLFPDYKQNRSPMPEQLAKQLENLKDHLLDLGIDSVSAPDEEADDICATIASKAAAASYPVTIVSTDRGYYSLLNNGVNLYDYFRREYISIDEVENKFGITISQLTDYWALVGISSVNVAGVAGIGAKSAKTLLNNYSDAQAILDAPTPDKLAQKVQSNAEQLNLAKQLLSLRIDLQLGFSLKQLRYQQVPSN</sequence>
<organism evidence="5 6">
    <name type="scientific">Agarivorans albus MKT 106</name>
    <dbReference type="NCBI Taxonomy" id="1331007"/>
    <lineage>
        <taxon>Bacteria</taxon>
        <taxon>Pseudomonadati</taxon>
        <taxon>Pseudomonadota</taxon>
        <taxon>Gammaproteobacteria</taxon>
        <taxon>Alteromonadales</taxon>
        <taxon>Alteromonadaceae</taxon>
        <taxon>Agarivorans</taxon>
    </lineage>
</organism>
<keyword evidence="1" id="KW-0540">Nuclease</keyword>
<dbReference type="InterPro" id="IPR036279">
    <property type="entry name" value="5-3_exonuclease_C_sf"/>
</dbReference>
<dbReference type="Gene3D" id="1.10.150.20">
    <property type="entry name" value="5' to 3' exonuclease, C-terminal subdomain"/>
    <property type="match status" value="1"/>
</dbReference>
<protein>
    <submittedName>
        <fullName evidence="5">Exodeoxyribonuclease IX</fullName>
        <ecNumber evidence="5">3.1.11.-</ecNumber>
    </submittedName>
</protein>
<dbReference type="InterPro" id="IPR029060">
    <property type="entry name" value="PIN-like_dom_sf"/>
</dbReference>